<protein>
    <submittedName>
        <fullName evidence="1">Uncharacterized protein</fullName>
    </submittedName>
</protein>
<comment type="caution">
    <text evidence="1">The sequence shown here is derived from an EMBL/GenBank/DDBJ whole genome shotgun (WGS) entry which is preliminary data.</text>
</comment>
<name>A0ABD1TIQ7_9LAMI</name>
<keyword evidence="2" id="KW-1185">Reference proteome</keyword>
<reference evidence="2" key="1">
    <citation type="submission" date="2024-07" db="EMBL/GenBank/DDBJ databases">
        <title>Two chromosome-level genome assemblies of Korean endemic species Abeliophyllum distichum and Forsythia ovata (Oleaceae).</title>
        <authorList>
            <person name="Jang H."/>
        </authorList>
    </citation>
    <scope>NUCLEOTIDE SEQUENCE [LARGE SCALE GENOMIC DNA]</scope>
</reference>
<dbReference type="EMBL" id="JBFOLK010000005">
    <property type="protein sequence ID" value="KAL2512610.1"/>
    <property type="molecule type" value="Genomic_DNA"/>
</dbReference>
<organism evidence="1 2">
    <name type="scientific">Abeliophyllum distichum</name>
    <dbReference type="NCBI Taxonomy" id="126358"/>
    <lineage>
        <taxon>Eukaryota</taxon>
        <taxon>Viridiplantae</taxon>
        <taxon>Streptophyta</taxon>
        <taxon>Embryophyta</taxon>
        <taxon>Tracheophyta</taxon>
        <taxon>Spermatophyta</taxon>
        <taxon>Magnoliopsida</taxon>
        <taxon>eudicotyledons</taxon>
        <taxon>Gunneridae</taxon>
        <taxon>Pentapetalae</taxon>
        <taxon>asterids</taxon>
        <taxon>lamiids</taxon>
        <taxon>Lamiales</taxon>
        <taxon>Oleaceae</taxon>
        <taxon>Forsythieae</taxon>
        <taxon>Abeliophyllum</taxon>
    </lineage>
</organism>
<sequence>MRLPLDPFYRKVLRAYGLAPTQFLPKKLPKKKDKREEAGWYYFSPWRSHKPFVLDGLSSIKHWKEGWLWDDGLDILRAIYLQSFRERRFDSLLKAPRHLVELGQMAKKVDFKQGKRPTPPLVKVMVTKVRELRPGSSEDSHQMR</sequence>
<dbReference type="AlphaFoldDB" id="A0ABD1TIQ7"/>
<gene>
    <name evidence="1" type="ORF">Adt_18210</name>
</gene>
<dbReference type="Proteomes" id="UP001604336">
    <property type="component" value="Unassembled WGS sequence"/>
</dbReference>
<evidence type="ECO:0000313" key="1">
    <source>
        <dbReference type="EMBL" id="KAL2512610.1"/>
    </source>
</evidence>
<evidence type="ECO:0000313" key="2">
    <source>
        <dbReference type="Proteomes" id="UP001604336"/>
    </source>
</evidence>
<accession>A0ABD1TIQ7</accession>
<proteinExistence type="predicted"/>